<dbReference type="RefSeq" id="WP_284272209.1">
    <property type="nucleotide sequence ID" value="NZ_BSOW01000028.1"/>
</dbReference>
<organism evidence="1 2">
    <name type="scientific">Bradyrhizobium iriomotense</name>
    <dbReference type="NCBI Taxonomy" id="441950"/>
    <lineage>
        <taxon>Bacteria</taxon>
        <taxon>Pseudomonadati</taxon>
        <taxon>Pseudomonadota</taxon>
        <taxon>Alphaproteobacteria</taxon>
        <taxon>Hyphomicrobiales</taxon>
        <taxon>Nitrobacteraceae</taxon>
        <taxon>Bradyrhizobium</taxon>
    </lineage>
</organism>
<proteinExistence type="predicted"/>
<accession>A0ABQ6BB03</accession>
<dbReference type="EMBL" id="BSOW01000028">
    <property type="protein sequence ID" value="GLR89826.1"/>
    <property type="molecule type" value="Genomic_DNA"/>
</dbReference>
<comment type="caution">
    <text evidence="1">The sequence shown here is derived from an EMBL/GenBank/DDBJ whole genome shotgun (WGS) entry which is preliminary data.</text>
</comment>
<reference evidence="2" key="1">
    <citation type="journal article" date="2019" name="Int. J. Syst. Evol. Microbiol.">
        <title>The Global Catalogue of Microorganisms (GCM) 10K type strain sequencing project: providing services to taxonomists for standard genome sequencing and annotation.</title>
        <authorList>
            <consortium name="The Broad Institute Genomics Platform"/>
            <consortium name="The Broad Institute Genome Sequencing Center for Infectious Disease"/>
            <person name="Wu L."/>
            <person name="Ma J."/>
        </authorList>
    </citation>
    <scope>NUCLEOTIDE SEQUENCE [LARGE SCALE GENOMIC DNA]</scope>
    <source>
        <strain evidence="2">NBRC 102520</strain>
    </source>
</reference>
<evidence type="ECO:0000313" key="2">
    <source>
        <dbReference type="Proteomes" id="UP001156905"/>
    </source>
</evidence>
<dbReference type="Proteomes" id="UP001156905">
    <property type="component" value="Unassembled WGS sequence"/>
</dbReference>
<sequence>MLEEQAIAEFIRAVEFLSKYPRRKAINRKRGSYGLKHDTERATGDYVANGMLIAAALAMGFSAVPTHSGSPNAHFNVSSKAA</sequence>
<evidence type="ECO:0000313" key="1">
    <source>
        <dbReference type="EMBL" id="GLR89826.1"/>
    </source>
</evidence>
<keyword evidence="2" id="KW-1185">Reference proteome</keyword>
<protein>
    <submittedName>
        <fullName evidence="1">Uncharacterized protein</fullName>
    </submittedName>
</protein>
<gene>
    <name evidence="1" type="ORF">GCM10007857_65400</name>
</gene>
<name>A0ABQ6BB03_9BRAD</name>